<name>A0A2S9VG17_9ALTE</name>
<keyword evidence="2" id="KW-1185">Reference proteome</keyword>
<accession>A0A2S9VG17</accession>
<dbReference type="EMBL" id="PVNP01000011">
    <property type="protein sequence ID" value="PRO75400.1"/>
    <property type="molecule type" value="Genomic_DNA"/>
</dbReference>
<sequence length="79" mass="9128">MTKKYNQKIKIYNVVCDTKALARTVFTLQYAPTAARKQFRKLLNAISFSYIENVKSHYPKTTKTNKADLLHSVTHLILP</sequence>
<protein>
    <submittedName>
        <fullName evidence="1">Uncharacterized protein</fullName>
    </submittedName>
</protein>
<reference evidence="2" key="1">
    <citation type="journal article" date="2020" name="Int. J. Syst. Evol. Microbiol.">
        <title>Alteromonas alba sp. nov., a marine bacterium isolated from the seawater of the West Pacific Ocean.</title>
        <authorList>
            <person name="Sun C."/>
            <person name="Wu Y.-H."/>
            <person name="Xamxidin M."/>
            <person name="Cheng H."/>
            <person name="Xu X.-W."/>
        </authorList>
    </citation>
    <scope>NUCLEOTIDE SEQUENCE [LARGE SCALE GENOMIC DNA]</scope>
    <source>
        <strain evidence="2">190</strain>
    </source>
</reference>
<comment type="caution">
    <text evidence="1">The sequence shown here is derived from an EMBL/GenBank/DDBJ whole genome shotgun (WGS) entry which is preliminary data.</text>
</comment>
<proteinExistence type="predicted"/>
<organism evidence="1 2">
    <name type="scientific">Alteromonas alba</name>
    <dbReference type="NCBI Taxonomy" id="2079529"/>
    <lineage>
        <taxon>Bacteria</taxon>
        <taxon>Pseudomonadati</taxon>
        <taxon>Pseudomonadota</taxon>
        <taxon>Gammaproteobacteria</taxon>
        <taxon>Alteromonadales</taxon>
        <taxon>Alteromonadaceae</taxon>
        <taxon>Alteromonas/Salinimonas group</taxon>
        <taxon>Alteromonas</taxon>
    </lineage>
</organism>
<gene>
    <name evidence="1" type="ORF">C6Y40_01275</name>
</gene>
<evidence type="ECO:0000313" key="2">
    <source>
        <dbReference type="Proteomes" id="UP000238949"/>
    </source>
</evidence>
<dbReference type="AlphaFoldDB" id="A0A2S9VG17"/>
<dbReference type="Proteomes" id="UP000238949">
    <property type="component" value="Unassembled WGS sequence"/>
</dbReference>
<evidence type="ECO:0000313" key="1">
    <source>
        <dbReference type="EMBL" id="PRO75400.1"/>
    </source>
</evidence>